<evidence type="ECO:0000256" key="4">
    <source>
        <dbReference type="ARBA" id="ARBA00023065"/>
    </source>
</evidence>
<dbReference type="Proteomes" id="UP000324222">
    <property type="component" value="Unassembled WGS sequence"/>
</dbReference>
<dbReference type="GO" id="GO:0005794">
    <property type="term" value="C:Golgi apparatus"/>
    <property type="evidence" value="ECO:0007669"/>
    <property type="project" value="TreeGrafter"/>
</dbReference>
<dbReference type="EMBL" id="VSRR010002557">
    <property type="protein sequence ID" value="MPC32076.1"/>
    <property type="molecule type" value="Genomic_DNA"/>
</dbReference>
<evidence type="ECO:0000256" key="3">
    <source>
        <dbReference type="ARBA" id="ARBA00022833"/>
    </source>
</evidence>
<comment type="subcellular location">
    <subcellularLocation>
        <location evidence="1">Endomembrane system</location>
        <topology evidence="1">Multi-pass membrane protein</topology>
    </subcellularLocation>
</comment>
<evidence type="ECO:0000256" key="1">
    <source>
        <dbReference type="ARBA" id="ARBA00004127"/>
    </source>
</evidence>
<name>A0A5B7EFU2_PORTR</name>
<feature type="transmembrane region" description="Helical" evidence="6">
    <location>
        <begin position="165"/>
        <end position="183"/>
    </location>
</feature>
<feature type="transmembrane region" description="Helical" evidence="6">
    <location>
        <begin position="195"/>
        <end position="219"/>
    </location>
</feature>
<reference evidence="7 8" key="1">
    <citation type="submission" date="2019-05" db="EMBL/GenBank/DDBJ databases">
        <title>Another draft genome of Portunus trituberculatus and its Hox gene families provides insights of decapod evolution.</title>
        <authorList>
            <person name="Jeong J.-H."/>
            <person name="Song I."/>
            <person name="Kim S."/>
            <person name="Choi T."/>
            <person name="Kim D."/>
            <person name="Ryu S."/>
            <person name="Kim W."/>
        </authorList>
    </citation>
    <scope>NUCLEOTIDE SEQUENCE [LARGE SCALE GENOMIC DNA]</scope>
    <source>
        <tissue evidence="7">Muscle</tissue>
    </source>
</reference>
<dbReference type="PANTHER" id="PTHR46531">
    <property type="entry name" value="ZINC TRANSPORTER 6"/>
    <property type="match status" value="1"/>
</dbReference>
<keyword evidence="8" id="KW-1185">Reference proteome</keyword>
<feature type="transmembrane region" description="Helical" evidence="6">
    <location>
        <begin position="108"/>
        <end position="127"/>
    </location>
</feature>
<dbReference type="GO" id="GO:0006829">
    <property type="term" value="P:zinc ion transport"/>
    <property type="evidence" value="ECO:0007669"/>
    <property type="project" value="TreeGrafter"/>
</dbReference>
<keyword evidence="6" id="KW-1133">Transmembrane helix</keyword>
<dbReference type="AlphaFoldDB" id="A0A5B7EFU2"/>
<evidence type="ECO:0000256" key="5">
    <source>
        <dbReference type="SAM" id="MobiDB-lite"/>
    </source>
</evidence>
<keyword evidence="6" id="KW-0812">Transmembrane</keyword>
<keyword evidence="6" id="KW-0472">Membrane</keyword>
<feature type="transmembrane region" description="Helical" evidence="6">
    <location>
        <begin position="139"/>
        <end position="159"/>
    </location>
</feature>
<keyword evidence="4" id="KW-0406">Ion transport</keyword>
<protein>
    <submittedName>
        <fullName evidence="7">Zinc transporter 6</fullName>
    </submittedName>
</protein>
<feature type="region of interest" description="Disordered" evidence="5">
    <location>
        <begin position="426"/>
        <end position="485"/>
    </location>
</feature>
<gene>
    <name evidence="7" type="primary">SLC30A6_0</name>
    <name evidence="7" type="ORF">E2C01_025380</name>
</gene>
<accession>A0A5B7EFU2</accession>
<proteinExistence type="predicted"/>
<keyword evidence="3" id="KW-0862">Zinc</keyword>
<evidence type="ECO:0000256" key="2">
    <source>
        <dbReference type="ARBA" id="ARBA00022448"/>
    </source>
</evidence>
<organism evidence="7 8">
    <name type="scientific">Portunus trituberculatus</name>
    <name type="common">Swimming crab</name>
    <name type="synonym">Neptunus trituberculatus</name>
    <dbReference type="NCBI Taxonomy" id="210409"/>
    <lineage>
        <taxon>Eukaryota</taxon>
        <taxon>Metazoa</taxon>
        <taxon>Ecdysozoa</taxon>
        <taxon>Arthropoda</taxon>
        <taxon>Crustacea</taxon>
        <taxon>Multicrustacea</taxon>
        <taxon>Malacostraca</taxon>
        <taxon>Eumalacostraca</taxon>
        <taxon>Eucarida</taxon>
        <taxon>Decapoda</taxon>
        <taxon>Pleocyemata</taxon>
        <taxon>Brachyura</taxon>
        <taxon>Eubrachyura</taxon>
        <taxon>Portunoidea</taxon>
        <taxon>Portunidae</taxon>
        <taxon>Portuninae</taxon>
        <taxon>Portunus</taxon>
    </lineage>
</organism>
<dbReference type="InterPro" id="IPR052005">
    <property type="entry name" value="CDF_SLC30A"/>
</dbReference>
<keyword evidence="2" id="KW-0813">Transport</keyword>
<dbReference type="OrthoDB" id="6353494at2759"/>
<sequence length="485" mass="54560">MTTPGAHQDHKTCLHTPESDYLIGEGVGVIGFLVRENQVPILSLPRLRVSERVQWNGVRQRGSLPDQEEIPHYFIRPFKDKGGTLSWLESFVREVRWLCRQREAQQTLVLVVVNLAATLLLVSWCHATRSMALMAYTYLSWFSLLSLCSYIPSLTRILLPRVDPLVLISITGFLAILADHLILQIYNYQQADNVAALVIALLTIATMFPLCMCSATILLQTTPPSTFTQLDKCLREALTLDGVLEFRHEKFWALGVEDPSHRTSANTHPSGFMLTGSLHVRIRRDANEQKVLAHVRERLSPLVPLLTVQVFKDDWTRSATTLQLLNDSARALATSPSHSPHYVNVTYPQVYSPLKPTAVNLPLTPSPFLPPRPQPYHAPSPRLEGSRTPFTDANRAFMEDRSGYSHINNAAPQKPSESHMHRIPGGWSRGVARETTPKPKTWTVGREPYIPREGPSPKPSPHYVNVDFSARSGMVQTDKSRKEPR</sequence>
<dbReference type="PANTHER" id="PTHR46531:SF1">
    <property type="entry name" value="ZINC TRANSPORTER 6"/>
    <property type="match status" value="1"/>
</dbReference>
<evidence type="ECO:0000256" key="6">
    <source>
        <dbReference type="SAM" id="Phobius"/>
    </source>
</evidence>
<evidence type="ECO:0000313" key="8">
    <source>
        <dbReference type="Proteomes" id="UP000324222"/>
    </source>
</evidence>
<evidence type="ECO:0000313" key="7">
    <source>
        <dbReference type="EMBL" id="MPC32076.1"/>
    </source>
</evidence>
<comment type="caution">
    <text evidence="7">The sequence shown here is derived from an EMBL/GenBank/DDBJ whole genome shotgun (WGS) entry which is preliminary data.</text>
</comment>